<name>A0A9D4CSG7_DREPO</name>
<dbReference type="AlphaFoldDB" id="A0A9D4CSG7"/>
<dbReference type="Proteomes" id="UP000828390">
    <property type="component" value="Unassembled WGS sequence"/>
</dbReference>
<keyword evidence="3" id="KW-1185">Reference proteome</keyword>
<evidence type="ECO:0000256" key="1">
    <source>
        <dbReference type="SAM" id="MobiDB-lite"/>
    </source>
</evidence>
<proteinExistence type="predicted"/>
<accession>A0A9D4CSG7</accession>
<sequence length="196" mass="22311">MPSAEIGHGRQSKTSATSLDFFGRPQSRRSGEFQNAHGKKDITETTYATPESILNHQNNMRSPLPTRRRVHVNQDAEDEIAHVIFGLEDIDLDVDPVAYFNYEYKFDSFGSVITPLMRKGVGNTFETNDRYKCVTKNAFDGNHHLKTAEVEHIKRNAYVTSKIPVSVKPYGLNDNFRNYQVHAISQKQGHLSDHDM</sequence>
<evidence type="ECO:0000313" key="2">
    <source>
        <dbReference type="EMBL" id="KAH3730849.1"/>
    </source>
</evidence>
<feature type="region of interest" description="Disordered" evidence="1">
    <location>
        <begin position="1"/>
        <end position="44"/>
    </location>
</feature>
<comment type="caution">
    <text evidence="2">The sequence shown here is derived from an EMBL/GenBank/DDBJ whole genome shotgun (WGS) entry which is preliminary data.</text>
</comment>
<reference evidence="2" key="2">
    <citation type="submission" date="2020-11" db="EMBL/GenBank/DDBJ databases">
        <authorList>
            <person name="McCartney M.A."/>
            <person name="Auch B."/>
            <person name="Kono T."/>
            <person name="Mallez S."/>
            <person name="Becker A."/>
            <person name="Gohl D.M."/>
            <person name="Silverstein K.A.T."/>
            <person name="Koren S."/>
            <person name="Bechman K.B."/>
            <person name="Herman A."/>
            <person name="Abrahante J.E."/>
            <person name="Garbe J."/>
        </authorList>
    </citation>
    <scope>NUCLEOTIDE SEQUENCE</scope>
    <source>
        <strain evidence="2">Duluth1</strain>
        <tissue evidence="2">Whole animal</tissue>
    </source>
</reference>
<dbReference type="EMBL" id="JAIWYP010000012">
    <property type="protein sequence ID" value="KAH3730849.1"/>
    <property type="molecule type" value="Genomic_DNA"/>
</dbReference>
<protein>
    <submittedName>
        <fullName evidence="2">Uncharacterized protein</fullName>
    </submittedName>
</protein>
<evidence type="ECO:0000313" key="3">
    <source>
        <dbReference type="Proteomes" id="UP000828390"/>
    </source>
</evidence>
<reference evidence="2" key="1">
    <citation type="journal article" date="2019" name="bioRxiv">
        <title>The Genome of the Zebra Mussel, Dreissena polymorpha: A Resource for Invasive Species Research.</title>
        <authorList>
            <person name="McCartney M.A."/>
            <person name="Auch B."/>
            <person name="Kono T."/>
            <person name="Mallez S."/>
            <person name="Zhang Y."/>
            <person name="Obille A."/>
            <person name="Becker A."/>
            <person name="Abrahante J.E."/>
            <person name="Garbe J."/>
            <person name="Badalamenti J.P."/>
            <person name="Herman A."/>
            <person name="Mangelson H."/>
            <person name="Liachko I."/>
            <person name="Sullivan S."/>
            <person name="Sone E.D."/>
            <person name="Koren S."/>
            <person name="Silverstein K.A.T."/>
            <person name="Beckman K.B."/>
            <person name="Gohl D.M."/>
        </authorList>
    </citation>
    <scope>NUCLEOTIDE SEQUENCE</scope>
    <source>
        <strain evidence="2">Duluth1</strain>
        <tissue evidence="2">Whole animal</tissue>
    </source>
</reference>
<gene>
    <name evidence="2" type="ORF">DPMN_056848</name>
</gene>
<organism evidence="2 3">
    <name type="scientific">Dreissena polymorpha</name>
    <name type="common">Zebra mussel</name>
    <name type="synonym">Mytilus polymorpha</name>
    <dbReference type="NCBI Taxonomy" id="45954"/>
    <lineage>
        <taxon>Eukaryota</taxon>
        <taxon>Metazoa</taxon>
        <taxon>Spiralia</taxon>
        <taxon>Lophotrochozoa</taxon>
        <taxon>Mollusca</taxon>
        <taxon>Bivalvia</taxon>
        <taxon>Autobranchia</taxon>
        <taxon>Heteroconchia</taxon>
        <taxon>Euheterodonta</taxon>
        <taxon>Imparidentia</taxon>
        <taxon>Neoheterodontei</taxon>
        <taxon>Myida</taxon>
        <taxon>Dreissenoidea</taxon>
        <taxon>Dreissenidae</taxon>
        <taxon>Dreissena</taxon>
    </lineage>
</organism>